<proteinExistence type="predicted"/>
<name>A0A4Y2H8N6_ARAVE</name>
<accession>A0A4Y2H8N6</accession>
<evidence type="ECO:0000313" key="1">
    <source>
        <dbReference type="EMBL" id="GBM61306.1"/>
    </source>
</evidence>
<gene>
    <name evidence="1" type="ORF">AVEN_9579_1</name>
</gene>
<dbReference type="AlphaFoldDB" id="A0A4Y2H8N6"/>
<evidence type="ECO:0000313" key="2">
    <source>
        <dbReference type="Proteomes" id="UP000499080"/>
    </source>
</evidence>
<sequence length="143" mass="16907">MKRREKFHFDKYYVCDVKKNVPTLASPKDAIYWVDNIYVEVLRSSVFKSMRADYKYVKFNRFSWFITADAIIFDTTNTTVKSELSLLGVHFFKNQPAYYVWNADKQRPDPTALSNDHLQEIFILDIKSQPNLCIFTRNGKSFP</sequence>
<comment type="caution">
    <text evidence="1">The sequence shown here is derived from an EMBL/GenBank/DDBJ whole genome shotgun (WGS) entry which is preliminary data.</text>
</comment>
<dbReference type="Proteomes" id="UP000499080">
    <property type="component" value="Unassembled WGS sequence"/>
</dbReference>
<keyword evidence="2" id="KW-1185">Reference proteome</keyword>
<reference evidence="1 2" key="1">
    <citation type="journal article" date="2019" name="Sci. Rep.">
        <title>Orb-weaving spider Araneus ventricosus genome elucidates the spidroin gene catalogue.</title>
        <authorList>
            <person name="Kono N."/>
            <person name="Nakamura H."/>
            <person name="Ohtoshi R."/>
            <person name="Moran D.A.P."/>
            <person name="Shinohara A."/>
            <person name="Yoshida Y."/>
            <person name="Fujiwara M."/>
            <person name="Mori M."/>
            <person name="Tomita M."/>
            <person name="Arakawa K."/>
        </authorList>
    </citation>
    <scope>NUCLEOTIDE SEQUENCE [LARGE SCALE GENOMIC DNA]</scope>
</reference>
<protein>
    <submittedName>
        <fullName evidence="1">Uncharacterized protein</fullName>
    </submittedName>
</protein>
<organism evidence="1 2">
    <name type="scientific">Araneus ventricosus</name>
    <name type="common">Orbweaver spider</name>
    <name type="synonym">Epeira ventricosa</name>
    <dbReference type="NCBI Taxonomy" id="182803"/>
    <lineage>
        <taxon>Eukaryota</taxon>
        <taxon>Metazoa</taxon>
        <taxon>Ecdysozoa</taxon>
        <taxon>Arthropoda</taxon>
        <taxon>Chelicerata</taxon>
        <taxon>Arachnida</taxon>
        <taxon>Araneae</taxon>
        <taxon>Araneomorphae</taxon>
        <taxon>Entelegynae</taxon>
        <taxon>Araneoidea</taxon>
        <taxon>Araneidae</taxon>
        <taxon>Araneus</taxon>
    </lineage>
</organism>
<dbReference type="EMBL" id="BGPR01001762">
    <property type="protein sequence ID" value="GBM61306.1"/>
    <property type="molecule type" value="Genomic_DNA"/>
</dbReference>